<feature type="domain" description="Resolvase/invertase-type recombinase catalytic" evidence="7">
    <location>
        <begin position="17"/>
        <end position="165"/>
    </location>
</feature>
<evidence type="ECO:0000313" key="9">
    <source>
        <dbReference type="EMBL" id="APB30619.1"/>
    </source>
</evidence>
<evidence type="ECO:0000256" key="2">
    <source>
        <dbReference type="ARBA" id="ARBA00023125"/>
    </source>
</evidence>
<reference evidence="9 10" key="1">
    <citation type="submission" date="2016-09" db="EMBL/GenBank/DDBJ databases">
        <title>Vagococcus teuberi sp. nov., isolated from the Malian artisanal sour milk fene.</title>
        <authorList>
            <person name="Wullschleger S."/>
            <person name="Seifert C."/>
            <person name="Baumgartner S."/>
            <person name="Lacroix C."/>
            <person name="Bonfoh B."/>
            <person name="Stevens M.J."/>
            <person name="Meile L."/>
        </authorList>
    </citation>
    <scope>NUCLEOTIDE SEQUENCE [LARGE SCALE GENOMIC DNA]</scope>
    <source>
        <strain evidence="9 10">DSM 21459</strain>
    </source>
</reference>
<evidence type="ECO:0000256" key="4">
    <source>
        <dbReference type="PIRSR" id="PIRSR606118-50"/>
    </source>
</evidence>
<dbReference type="STRING" id="519472.BHY08_01520"/>
<dbReference type="InterPro" id="IPR038109">
    <property type="entry name" value="DNA_bind_recomb_sf"/>
</dbReference>
<evidence type="ECO:0000256" key="6">
    <source>
        <dbReference type="SAM" id="Coils"/>
    </source>
</evidence>
<evidence type="ECO:0000313" key="10">
    <source>
        <dbReference type="Proteomes" id="UP000191200"/>
    </source>
</evidence>
<dbReference type="AlphaFoldDB" id="A0A1J0A3W1"/>
<dbReference type="GO" id="GO:0015074">
    <property type="term" value="P:DNA integration"/>
    <property type="evidence" value="ECO:0007669"/>
    <property type="project" value="UniProtKB-KW"/>
</dbReference>
<dbReference type="EMBL" id="CP017267">
    <property type="protein sequence ID" value="APB30619.1"/>
    <property type="molecule type" value="Genomic_DNA"/>
</dbReference>
<keyword evidence="6" id="KW-0175">Coiled coil</keyword>
<dbReference type="InterPro" id="IPR050639">
    <property type="entry name" value="SSR_resolvase"/>
</dbReference>
<dbReference type="Gene3D" id="3.90.1750.20">
    <property type="entry name" value="Putative Large Serine Recombinase, Chain B, Domain 2"/>
    <property type="match status" value="1"/>
</dbReference>
<evidence type="ECO:0000256" key="5">
    <source>
        <dbReference type="PROSITE-ProRule" id="PRU10137"/>
    </source>
</evidence>
<dbReference type="Pfam" id="PF00239">
    <property type="entry name" value="Resolvase"/>
    <property type="match status" value="1"/>
</dbReference>
<sequence length="553" mass="63822">MAFGFNQTLSDSLDQPKAALYLRVSTTEQAVHGYSLAAQEQVIRQFCLQRGYDVYDVYADEGISGKRTENRPAFQKMMADARENLFDMVIVWKLSRLGRNNRDILNTTEELYKHNVSFYSISEQFDISTSTGRLMLQLLGSFGEFERNQISENVQLAMRSLVRDQKRFAGGRMLGYVSTVDDEGRKQLAIQEEEAVIVRKIYQDYANGKGYRAIANDLNRLGYQTVKGNSFSTVAVKDILMNKTYGGYLEYAKYVNWEEKRRKGKNPQPIVVEGTHEPIVDKDLFESVQTRMKVAKKQPQWNERGENLLTGLLRCPECGGPMAASNTTNTLKDGTKKRIRYYSCANFRNKGASVCHANSVRADKAEQFVADRLQEVIQVPEILEGLVKALNKEINQQACQAEQESHTLQQQLTDIQTKQAKWQQVLDDKPELYSDLKERLEQLESDTIMIQQRQREIERLKQTKKQPIQVTDISRILEAIQQFINKSSKKEIKQVYQSFIKEITFNKETKDQFQLHLYFDEAIVNQLNTIYQKAISRGDMAIFVYKDRIGFRL</sequence>
<gene>
    <name evidence="9" type="ORF">BHY08_01520</name>
</gene>
<dbReference type="Gene3D" id="3.40.50.1390">
    <property type="entry name" value="Resolvase, N-terminal catalytic domain"/>
    <property type="match status" value="1"/>
</dbReference>
<dbReference type="PANTHER" id="PTHR30461">
    <property type="entry name" value="DNA-INVERTASE FROM LAMBDOID PROPHAGE"/>
    <property type="match status" value="1"/>
</dbReference>
<dbReference type="CDD" id="cd00338">
    <property type="entry name" value="Ser_Recombinase"/>
    <property type="match status" value="1"/>
</dbReference>
<dbReference type="InterPro" id="IPR006119">
    <property type="entry name" value="Resolv_N"/>
</dbReference>
<dbReference type="InterPro" id="IPR006118">
    <property type="entry name" value="Recombinase_CS"/>
</dbReference>
<name>A0A1J0A3W1_9ENTE</name>
<dbReference type="SUPFAM" id="SSF53041">
    <property type="entry name" value="Resolvase-like"/>
    <property type="match status" value="1"/>
</dbReference>
<keyword evidence="2" id="KW-0238">DNA-binding</keyword>
<dbReference type="OrthoDB" id="9811097at2"/>
<protein>
    <submittedName>
        <fullName evidence="9">Resolvase</fullName>
    </submittedName>
</protein>
<dbReference type="GO" id="GO:0003677">
    <property type="term" value="F:DNA binding"/>
    <property type="evidence" value="ECO:0007669"/>
    <property type="project" value="UniProtKB-KW"/>
</dbReference>
<feature type="domain" description="Recombinase" evidence="8">
    <location>
        <begin position="173"/>
        <end position="298"/>
    </location>
</feature>
<evidence type="ECO:0000256" key="3">
    <source>
        <dbReference type="ARBA" id="ARBA00023172"/>
    </source>
</evidence>
<dbReference type="PROSITE" id="PS51736">
    <property type="entry name" value="RECOMBINASES_3"/>
    <property type="match status" value="1"/>
</dbReference>
<keyword evidence="1" id="KW-0229">DNA integration</keyword>
<evidence type="ECO:0000259" key="8">
    <source>
        <dbReference type="PROSITE" id="PS51737"/>
    </source>
</evidence>
<dbReference type="InterPro" id="IPR025827">
    <property type="entry name" value="Zn_ribbon_recom_dom"/>
</dbReference>
<proteinExistence type="predicted"/>
<dbReference type="PROSITE" id="PS51737">
    <property type="entry name" value="RECOMBINASE_DNA_BIND"/>
    <property type="match status" value="1"/>
</dbReference>
<dbReference type="PANTHER" id="PTHR30461:SF23">
    <property type="entry name" value="DNA RECOMBINASE-RELATED"/>
    <property type="match status" value="1"/>
</dbReference>
<dbReference type="PROSITE" id="PS00397">
    <property type="entry name" value="RECOMBINASES_1"/>
    <property type="match status" value="1"/>
</dbReference>
<dbReference type="InterPro" id="IPR036162">
    <property type="entry name" value="Resolvase-like_N_sf"/>
</dbReference>
<dbReference type="Proteomes" id="UP000191200">
    <property type="component" value="Chromosome"/>
</dbReference>
<accession>A0A1J0A3W1</accession>
<dbReference type="GO" id="GO:0000150">
    <property type="term" value="F:DNA strand exchange activity"/>
    <property type="evidence" value="ECO:0007669"/>
    <property type="project" value="InterPro"/>
</dbReference>
<dbReference type="KEGG" id="vte:BHY08_01520"/>
<evidence type="ECO:0000259" key="7">
    <source>
        <dbReference type="PROSITE" id="PS51736"/>
    </source>
</evidence>
<dbReference type="Pfam" id="PF13408">
    <property type="entry name" value="Zn_ribbon_recom"/>
    <property type="match status" value="1"/>
</dbReference>
<evidence type="ECO:0000256" key="1">
    <source>
        <dbReference type="ARBA" id="ARBA00022908"/>
    </source>
</evidence>
<keyword evidence="3" id="KW-0233">DNA recombination</keyword>
<feature type="active site" description="O-(5'-phospho-DNA)-serine intermediate" evidence="4 5">
    <location>
        <position position="25"/>
    </location>
</feature>
<dbReference type="SMART" id="SM00857">
    <property type="entry name" value="Resolvase"/>
    <property type="match status" value="1"/>
</dbReference>
<feature type="coiled-coil region" evidence="6">
    <location>
        <begin position="426"/>
        <end position="453"/>
    </location>
</feature>
<dbReference type="Pfam" id="PF07508">
    <property type="entry name" value="Recombinase"/>
    <property type="match status" value="1"/>
</dbReference>
<organism evidence="9 10">
    <name type="scientific">Vagococcus teuberi</name>
    <dbReference type="NCBI Taxonomy" id="519472"/>
    <lineage>
        <taxon>Bacteria</taxon>
        <taxon>Bacillati</taxon>
        <taxon>Bacillota</taxon>
        <taxon>Bacilli</taxon>
        <taxon>Lactobacillales</taxon>
        <taxon>Enterococcaceae</taxon>
        <taxon>Vagococcus</taxon>
    </lineage>
</organism>
<dbReference type="RefSeq" id="WP_071456188.1">
    <property type="nucleotide sequence ID" value="NZ_CP017267.1"/>
</dbReference>
<dbReference type="InterPro" id="IPR011109">
    <property type="entry name" value="DNA_bind_recombinase_dom"/>
</dbReference>
<keyword evidence="10" id="KW-1185">Reference proteome</keyword>